<accession>A0ABQ0LX14</accession>
<evidence type="ECO:0000256" key="1">
    <source>
        <dbReference type="SAM" id="MobiDB-lite"/>
    </source>
</evidence>
<gene>
    <name evidence="2" type="ORF">MCHLO_12344</name>
</gene>
<evidence type="ECO:0000313" key="3">
    <source>
        <dbReference type="Proteomes" id="UP000815677"/>
    </source>
</evidence>
<organism evidence="2 3">
    <name type="scientific">Mycena chlorophos</name>
    <name type="common">Agaric fungus</name>
    <name type="synonym">Agaricus chlorophos</name>
    <dbReference type="NCBI Taxonomy" id="658473"/>
    <lineage>
        <taxon>Eukaryota</taxon>
        <taxon>Fungi</taxon>
        <taxon>Dikarya</taxon>
        <taxon>Basidiomycota</taxon>
        <taxon>Agaricomycotina</taxon>
        <taxon>Agaricomycetes</taxon>
        <taxon>Agaricomycetidae</taxon>
        <taxon>Agaricales</taxon>
        <taxon>Marasmiineae</taxon>
        <taxon>Mycenaceae</taxon>
        <taxon>Mycena</taxon>
    </lineage>
</organism>
<name>A0ABQ0LX14_MYCCL</name>
<reference evidence="2" key="1">
    <citation type="submission" date="2014-09" db="EMBL/GenBank/DDBJ databases">
        <title>Genome sequence of the luminous mushroom Mycena chlorophos for searching fungal bioluminescence genes.</title>
        <authorList>
            <person name="Tanaka Y."/>
            <person name="Kasuga D."/>
            <person name="Oba Y."/>
            <person name="Hase S."/>
            <person name="Sato K."/>
            <person name="Oba Y."/>
            <person name="Sakakibara Y."/>
        </authorList>
    </citation>
    <scope>NUCLEOTIDE SEQUENCE</scope>
</reference>
<protein>
    <submittedName>
        <fullName evidence="2">Uncharacterized protein</fullName>
    </submittedName>
</protein>
<feature type="region of interest" description="Disordered" evidence="1">
    <location>
        <begin position="75"/>
        <end position="141"/>
    </location>
</feature>
<evidence type="ECO:0000313" key="2">
    <source>
        <dbReference type="EMBL" id="GAT55598.1"/>
    </source>
</evidence>
<keyword evidence="3" id="KW-1185">Reference proteome</keyword>
<dbReference type="Proteomes" id="UP000815677">
    <property type="component" value="Unassembled WGS sequence"/>
</dbReference>
<dbReference type="EMBL" id="DF849044">
    <property type="protein sequence ID" value="GAT55598.1"/>
    <property type="molecule type" value="Genomic_DNA"/>
</dbReference>
<sequence length="141" mass="14872">MPLAPTDHQTRYCGRLCHLPCPPGFCGDVVAAHSPARRLRTGLLGTVAWGPLRPNPPTYRLYIGQCVSLIPALASSRQHRSTTDEDDQKSLMPSNPGRQSPVASASSAPHCAAAVRGKQRSPRLCDPGVGSSEPSLPAALA</sequence>
<feature type="compositionally biased region" description="Low complexity" evidence="1">
    <location>
        <begin position="100"/>
        <end position="115"/>
    </location>
</feature>
<proteinExistence type="predicted"/>